<dbReference type="InterPro" id="IPR050327">
    <property type="entry name" value="Proton-linked_MCT"/>
</dbReference>
<protein>
    <recommendedName>
        <fullName evidence="3">Major facilitator superfamily (MFS) profile domain-containing protein</fullName>
    </recommendedName>
</protein>
<sequence>MQGKTGSSGRMKTERSVVFSPSVTLLDTDMDDFHTPAKDPSSGPAKFQIGASDEEFDEPEVEIVVATHVVPPDGGWGWVVVAASFMCNAVVDGIIFSCGMLLPQFMEEFGVSNSDVSWVSSLLGGFYLIVGPFVSALANAYGFRTVCILGGVISSVAFGVSSFATSIYYLQFTFGIVGGIGFGFIYVPAVIATGFYFEKRRALATGIAVCGSGIGTFIFAALNSFLIPSLGWRWTLVVYAGITLSCIVFGLAFRPLKPTTKFTDDDLEPPGTPLLMRIKRARDEQMKQCASALSMTSMNSKTPSRANLEEPFFDGEPGKMATNKMVAKTLLERHGGNMHKRYSFPGIVVTSPEPIKEETETPLIESSDDVKEDVNKQDENRVLDNNKNETQMKNEANETEANGTIPIHNPENDTTSPCPRNKSAPVLAQTNLLSVEHLRRPSKLALRTETARPFYRDDIFYSGSLCRLPQYRSSESVERYHQSVTQLPPMREIVEEEEERSRCKCCPVAITNVISRMFDFSLLSSPTFIMLGLAGFMSLMALFIPFMFLPGYAKQQGISKGSVATLVSTIGITNTIGRIVCGWVSDHPKVDALYVNNFSLMLGGGATMLLPMISDESLLLAYSVAFGLSVAAFASLRSILLVELLGLEKLTNAFGLLLLFQGIAGIFGSPVAGAFVDLTETYDISFFVFGGLFALSGVMCIPLRYIKEWEDKRNERKHQECNTMEMKA</sequence>
<dbReference type="SUPFAM" id="SSF103473">
    <property type="entry name" value="MFS general substrate transporter"/>
    <property type="match status" value="1"/>
</dbReference>
<feature type="transmembrane region" description="Helical" evidence="2">
    <location>
        <begin position="148"/>
        <end position="170"/>
    </location>
</feature>
<dbReference type="PROSITE" id="PS50850">
    <property type="entry name" value="MFS"/>
    <property type="match status" value="1"/>
</dbReference>
<dbReference type="Gene3D" id="1.20.1250.20">
    <property type="entry name" value="MFS general substrate transporter like domains"/>
    <property type="match status" value="2"/>
</dbReference>
<evidence type="ECO:0000256" key="1">
    <source>
        <dbReference type="ARBA" id="ARBA00004141"/>
    </source>
</evidence>
<dbReference type="InterPro" id="IPR036259">
    <property type="entry name" value="MFS_trans_sf"/>
</dbReference>
<keyword evidence="2" id="KW-0472">Membrane</keyword>
<reference evidence="4" key="1">
    <citation type="submission" date="2015-09" db="EMBL/GenBank/DDBJ databases">
        <title>Scylla olivacea transcriptome.</title>
        <authorList>
            <person name="Ikhwanuddin M."/>
        </authorList>
    </citation>
    <scope>NUCLEOTIDE SEQUENCE</scope>
</reference>
<feature type="transmembrane region" description="Helical" evidence="2">
    <location>
        <begin position="561"/>
        <end position="581"/>
    </location>
</feature>
<dbReference type="PANTHER" id="PTHR11360:SF238">
    <property type="entry name" value="SD10469P"/>
    <property type="match status" value="1"/>
</dbReference>
<feature type="transmembrane region" description="Helical" evidence="2">
    <location>
        <begin position="232"/>
        <end position="253"/>
    </location>
</feature>
<feature type="transmembrane region" description="Helical" evidence="2">
    <location>
        <begin position="654"/>
        <end position="672"/>
    </location>
</feature>
<feature type="transmembrane region" description="Helical" evidence="2">
    <location>
        <begin position="527"/>
        <end position="549"/>
    </location>
</feature>
<feature type="domain" description="Major facilitator superfamily (MFS) profile" evidence="3">
    <location>
        <begin position="77"/>
        <end position="708"/>
    </location>
</feature>
<organism evidence="4">
    <name type="scientific">Scylla olivacea</name>
    <name type="common">Orange mud crab</name>
    <name type="synonym">Cancer olivacea</name>
    <dbReference type="NCBI Taxonomy" id="85551"/>
    <lineage>
        <taxon>Eukaryota</taxon>
        <taxon>Metazoa</taxon>
        <taxon>Ecdysozoa</taxon>
        <taxon>Arthropoda</taxon>
        <taxon>Crustacea</taxon>
        <taxon>Multicrustacea</taxon>
        <taxon>Malacostraca</taxon>
        <taxon>Eumalacostraca</taxon>
        <taxon>Eucarida</taxon>
        <taxon>Decapoda</taxon>
        <taxon>Pleocyemata</taxon>
        <taxon>Brachyura</taxon>
        <taxon>Eubrachyura</taxon>
        <taxon>Portunoidea</taxon>
        <taxon>Portunidae</taxon>
        <taxon>Portuninae</taxon>
        <taxon>Scylla</taxon>
    </lineage>
</organism>
<evidence type="ECO:0000259" key="3">
    <source>
        <dbReference type="PROSITE" id="PS50850"/>
    </source>
</evidence>
<dbReference type="GO" id="GO:0008028">
    <property type="term" value="F:monocarboxylic acid transmembrane transporter activity"/>
    <property type="evidence" value="ECO:0007669"/>
    <property type="project" value="TreeGrafter"/>
</dbReference>
<evidence type="ECO:0000313" key="4">
    <source>
        <dbReference type="EMBL" id="JAI63942.1"/>
    </source>
</evidence>
<keyword evidence="2" id="KW-1133">Transmembrane helix</keyword>
<comment type="subcellular location">
    <subcellularLocation>
        <location evidence="1">Membrane</location>
        <topology evidence="1">Multi-pass membrane protein</topology>
    </subcellularLocation>
</comment>
<feature type="transmembrane region" description="Helical" evidence="2">
    <location>
        <begin position="176"/>
        <end position="197"/>
    </location>
</feature>
<dbReference type="Pfam" id="PF07690">
    <property type="entry name" value="MFS_1"/>
    <property type="match status" value="2"/>
</dbReference>
<proteinExistence type="predicted"/>
<dbReference type="PANTHER" id="PTHR11360">
    <property type="entry name" value="MONOCARBOXYLATE TRANSPORTER"/>
    <property type="match status" value="1"/>
</dbReference>
<feature type="transmembrane region" description="Helical" evidence="2">
    <location>
        <begin position="593"/>
        <end position="613"/>
    </location>
</feature>
<feature type="transmembrane region" description="Helical" evidence="2">
    <location>
        <begin position="619"/>
        <end position="642"/>
    </location>
</feature>
<dbReference type="EMBL" id="GDRN01070070">
    <property type="protein sequence ID" value="JAI63942.1"/>
    <property type="molecule type" value="Transcribed_RNA"/>
</dbReference>
<evidence type="ECO:0000256" key="2">
    <source>
        <dbReference type="SAM" id="Phobius"/>
    </source>
</evidence>
<feature type="transmembrane region" description="Helical" evidence="2">
    <location>
        <begin position="76"/>
        <end position="102"/>
    </location>
</feature>
<accession>A0A0P4WCA4</accession>
<feature type="transmembrane region" description="Helical" evidence="2">
    <location>
        <begin position="204"/>
        <end position="226"/>
    </location>
</feature>
<feature type="transmembrane region" description="Helical" evidence="2">
    <location>
        <begin position="684"/>
        <end position="706"/>
    </location>
</feature>
<keyword evidence="2" id="KW-0812">Transmembrane</keyword>
<name>A0A0P4WCA4_SCYOL</name>
<feature type="transmembrane region" description="Helical" evidence="2">
    <location>
        <begin position="122"/>
        <end position="141"/>
    </location>
</feature>
<dbReference type="AlphaFoldDB" id="A0A0P4WCA4"/>
<dbReference type="GO" id="GO:0016020">
    <property type="term" value="C:membrane"/>
    <property type="evidence" value="ECO:0007669"/>
    <property type="project" value="UniProtKB-SubCell"/>
</dbReference>
<dbReference type="InterPro" id="IPR020846">
    <property type="entry name" value="MFS_dom"/>
</dbReference>
<dbReference type="InterPro" id="IPR011701">
    <property type="entry name" value="MFS"/>
</dbReference>